<sequence>MLKKMESKSSKQVVKKSSMEHGETSATSSGTEKMADLPNASQVKKKLKSPIVNDPYFVNATTSEKEIIKELVKADVEAMLERDAVALLPEGDEPQQPSNFAPPPPPPSKPPQTQQPLVKTTVKKAEPALHWSYRAKDVKTSVPANNVAAAAPKKLAVAKSNAKAKLPNNVATANASPSKSKRR</sequence>
<feature type="region of interest" description="Disordered" evidence="1">
    <location>
        <begin position="83"/>
        <end position="119"/>
    </location>
</feature>
<keyword evidence="3" id="KW-1185">Reference proteome</keyword>
<reference evidence="2 3" key="1">
    <citation type="submission" date="2015-12" db="EMBL/GenBank/DDBJ databases">
        <title>The genome of Folsomia candida.</title>
        <authorList>
            <person name="Faddeeva A."/>
            <person name="Derks M.F."/>
            <person name="Anvar Y."/>
            <person name="Smit S."/>
            <person name="Van Straalen N."/>
            <person name="Roelofs D."/>
        </authorList>
    </citation>
    <scope>NUCLEOTIDE SEQUENCE [LARGE SCALE GENOMIC DNA]</scope>
    <source>
        <strain evidence="2 3">VU population</strain>
        <tissue evidence="2">Whole body</tissue>
    </source>
</reference>
<feature type="compositionally biased region" description="Pro residues" evidence="1">
    <location>
        <begin position="100"/>
        <end position="110"/>
    </location>
</feature>
<feature type="compositionally biased region" description="Polar residues" evidence="1">
    <location>
        <begin position="169"/>
        <end position="183"/>
    </location>
</feature>
<dbReference type="Proteomes" id="UP000198287">
    <property type="component" value="Unassembled WGS sequence"/>
</dbReference>
<feature type="region of interest" description="Disordered" evidence="1">
    <location>
        <begin position="157"/>
        <end position="183"/>
    </location>
</feature>
<organism evidence="2 3">
    <name type="scientific">Folsomia candida</name>
    <name type="common">Springtail</name>
    <dbReference type="NCBI Taxonomy" id="158441"/>
    <lineage>
        <taxon>Eukaryota</taxon>
        <taxon>Metazoa</taxon>
        <taxon>Ecdysozoa</taxon>
        <taxon>Arthropoda</taxon>
        <taxon>Hexapoda</taxon>
        <taxon>Collembola</taxon>
        <taxon>Entomobryomorpha</taxon>
        <taxon>Isotomoidea</taxon>
        <taxon>Isotomidae</taxon>
        <taxon>Proisotominae</taxon>
        <taxon>Folsomia</taxon>
    </lineage>
</organism>
<dbReference type="EMBL" id="LNIX01000002">
    <property type="protein sequence ID" value="OXA60962.1"/>
    <property type="molecule type" value="Genomic_DNA"/>
</dbReference>
<name>A0A226ETM8_FOLCA</name>
<evidence type="ECO:0000313" key="2">
    <source>
        <dbReference type="EMBL" id="OXA60962.1"/>
    </source>
</evidence>
<accession>A0A226ETM8</accession>
<comment type="caution">
    <text evidence="2">The sequence shown here is derived from an EMBL/GenBank/DDBJ whole genome shotgun (WGS) entry which is preliminary data.</text>
</comment>
<gene>
    <name evidence="2" type="ORF">Fcan01_05627</name>
</gene>
<evidence type="ECO:0000256" key="1">
    <source>
        <dbReference type="SAM" id="MobiDB-lite"/>
    </source>
</evidence>
<feature type="region of interest" description="Disordered" evidence="1">
    <location>
        <begin position="1"/>
        <end position="48"/>
    </location>
</feature>
<protein>
    <submittedName>
        <fullName evidence="2">Uncharacterized protein</fullName>
    </submittedName>
</protein>
<dbReference type="AlphaFoldDB" id="A0A226ETM8"/>
<evidence type="ECO:0000313" key="3">
    <source>
        <dbReference type="Proteomes" id="UP000198287"/>
    </source>
</evidence>
<proteinExistence type="predicted"/>